<evidence type="ECO:0000313" key="3">
    <source>
        <dbReference type="Proteomes" id="UP001169760"/>
    </source>
</evidence>
<gene>
    <name evidence="2" type="ORF">Q4521_05805</name>
</gene>
<keyword evidence="1" id="KW-0472">Membrane</keyword>
<dbReference type="Proteomes" id="UP001169760">
    <property type="component" value="Unassembled WGS sequence"/>
</dbReference>
<evidence type="ECO:0008006" key="4">
    <source>
        <dbReference type="Google" id="ProtNLM"/>
    </source>
</evidence>
<feature type="transmembrane region" description="Helical" evidence="1">
    <location>
        <begin position="81"/>
        <end position="102"/>
    </location>
</feature>
<dbReference type="AlphaFoldDB" id="A0AAW7X2I2"/>
<feature type="transmembrane region" description="Helical" evidence="1">
    <location>
        <begin position="6"/>
        <end position="28"/>
    </location>
</feature>
<comment type="caution">
    <text evidence="2">The sequence shown here is derived from an EMBL/GenBank/DDBJ whole genome shotgun (WGS) entry which is preliminary data.</text>
</comment>
<protein>
    <recommendedName>
        <fullName evidence="4">MFS transporter</fullName>
    </recommendedName>
</protein>
<sequence>MFSDQEYYYAWIYYLLGAAVCIACWWLLTAKLKQAEVRSLLRTVVVVVLLTPWYTTGTSGYLSPAVVITFIEGLFDDNHTFARAGIPLLVAVTASVVLSLAYHCVRWFMRRNASEQPADAS</sequence>
<reference evidence="2" key="1">
    <citation type="submission" date="2023-07" db="EMBL/GenBank/DDBJ databases">
        <title>Genome content predicts the carbon catabolic preferences of heterotrophic bacteria.</title>
        <authorList>
            <person name="Gralka M."/>
        </authorList>
    </citation>
    <scope>NUCLEOTIDE SEQUENCE</scope>
    <source>
        <strain evidence="2">I3M17_2</strain>
    </source>
</reference>
<evidence type="ECO:0000256" key="1">
    <source>
        <dbReference type="SAM" id="Phobius"/>
    </source>
</evidence>
<evidence type="ECO:0000313" key="2">
    <source>
        <dbReference type="EMBL" id="MDO6421980.1"/>
    </source>
</evidence>
<name>A0AAW7X2I2_9GAMM</name>
<proteinExistence type="predicted"/>
<feature type="transmembrane region" description="Helical" evidence="1">
    <location>
        <begin position="40"/>
        <end position="61"/>
    </location>
</feature>
<dbReference type="RefSeq" id="WP_303491736.1">
    <property type="nucleotide sequence ID" value="NZ_JAUOPB010000003.1"/>
</dbReference>
<dbReference type="EMBL" id="JAUOPB010000003">
    <property type="protein sequence ID" value="MDO6421980.1"/>
    <property type="molecule type" value="Genomic_DNA"/>
</dbReference>
<keyword evidence="1" id="KW-1133">Transmembrane helix</keyword>
<accession>A0AAW7X2I2</accession>
<keyword evidence="1" id="KW-0812">Transmembrane</keyword>
<organism evidence="2 3">
    <name type="scientific">Saccharophagus degradans</name>
    <dbReference type="NCBI Taxonomy" id="86304"/>
    <lineage>
        <taxon>Bacteria</taxon>
        <taxon>Pseudomonadati</taxon>
        <taxon>Pseudomonadota</taxon>
        <taxon>Gammaproteobacteria</taxon>
        <taxon>Cellvibrionales</taxon>
        <taxon>Cellvibrionaceae</taxon>
        <taxon>Saccharophagus</taxon>
    </lineage>
</organism>